<evidence type="ECO:0000313" key="1">
    <source>
        <dbReference type="EMBL" id="KAF3558766.1"/>
    </source>
</evidence>
<dbReference type="EMBL" id="QGKX02000996">
    <property type="protein sequence ID" value="KAF3558766.1"/>
    <property type="molecule type" value="Genomic_DNA"/>
</dbReference>
<gene>
    <name evidence="1" type="ORF">F2Q69_00015094</name>
</gene>
<dbReference type="AlphaFoldDB" id="A0A8S9R0D9"/>
<comment type="caution">
    <text evidence="1">The sequence shown here is derived from an EMBL/GenBank/DDBJ whole genome shotgun (WGS) entry which is preliminary data.</text>
</comment>
<organism evidence="1 2">
    <name type="scientific">Brassica cretica</name>
    <name type="common">Mustard</name>
    <dbReference type="NCBI Taxonomy" id="69181"/>
    <lineage>
        <taxon>Eukaryota</taxon>
        <taxon>Viridiplantae</taxon>
        <taxon>Streptophyta</taxon>
        <taxon>Embryophyta</taxon>
        <taxon>Tracheophyta</taxon>
        <taxon>Spermatophyta</taxon>
        <taxon>Magnoliopsida</taxon>
        <taxon>eudicotyledons</taxon>
        <taxon>Gunneridae</taxon>
        <taxon>Pentapetalae</taxon>
        <taxon>rosids</taxon>
        <taxon>malvids</taxon>
        <taxon>Brassicales</taxon>
        <taxon>Brassicaceae</taxon>
        <taxon>Brassiceae</taxon>
        <taxon>Brassica</taxon>
    </lineage>
</organism>
<sequence length="181" mass="19658">MAIHVLCSHDSIDEHQRSITTNLFFFSSTKATTGASLRLLSTTITSLLGYPATGTSLLPRASTRASLLPRASTGASLRLLTTTRTSLLGDPTTRTSLLPRASTRASVFPRSTKDPTIACLLPRSTTICGSFLFLDYKADSSAAKDHQRERLGLPAGRATAGWDGWYRLPLIFDYPRVVRKG</sequence>
<proteinExistence type="predicted"/>
<dbReference type="Proteomes" id="UP000712600">
    <property type="component" value="Unassembled WGS sequence"/>
</dbReference>
<name>A0A8S9R0D9_BRACR</name>
<reference evidence="1" key="1">
    <citation type="submission" date="2019-12" db="EMBL/GenBank/DDBJ databases">
        <title>Genome sequencing and annotation of Brassica cretica.</title>
        <authorList>
            <person name="Studholme D.J."/>
            <person name="Sarris P."/>
        </authorList>
    </citation>
    <scope>NUCLEOTIDE SEQUENCE</scope>
    <source>
        <strain evidence="1">PFS-109/04</strain>
        <tissue evidence="1">Leaf</tissue>
    </source>
</reference>
<accession>A0A8S9R0D9</accession>
<protein>
    <submittedName>
        <fullName evidence="1">Uncharacterized protein</fullName>
    </submittedName>
</protein>
<evidence type="ECO:0000313" key="2">
    <source>
        <dbReference type="Proteomes" id="UP000712600"/>
    </source>
</evidence>